<feature type="transmembrane region" description="Helical" evidence="7">
    <location>
        <begin position="624"/>
        <end position="647"/>
    </location>
</feature>
<dbReference type="PANTHER" id="PTHR33406">
    <property type="entry name" value="MEMBRANE PROTEIN MJ1562-RELATED"/>
    <property type="match status" value="1"/>
</dbReference>
<evidence type="ECO:0000313" key="9">
    <source>
        <dbReference type="EMBL" id="GCE08830.1"/>
    </source>
</evidence>
<dbReference type="InterPro" id="IPR000731">
    <property type="entry name" value="SSD"/>
</dbReference>
<feature type="transmembrane region" description="Helical" evidence="7">
    <location>
        <begin position="334"/>
        <end position="357"/>
    </location>
</feature>
<feature type="domain" description="SSD" evidence="8">
    <location>
        <begin position="220"/>
        <end position="355"/>
    </location>
</feature>
<comment type="similarity">
    <text evidence="2">Belongs to the resistance-nodulation-cell division (RND) (TC 2.A.6) family. MmpL subfamily.</text>
</comment>
<dbReference type="OrthoDB" id="9782006at2"/>
<keyword evidence="10" id="KW-1185">Reference proteome</keyword>
<evidence type="ECO:0000256" key="4">
    <source>
        <dbReference type="ARBA" id="ARBA00022692"/>
    </source>
</evidence>
<gene>
    <name evidence="9" type="primary">actII-3</name>
    <name evidence="9" type="ORF">KDAU_61590</name>
</gene>
<evidence type="ECO:0000256" key="7">
    <source>
        <dbReference type="SAM" id="Phobius"/>
    </source>
</evidence>
<feature type="transmembrane region" description="Helical" evidence="7">
    <location>
        <begin position="216"/>
        <end position="240"/>
    </location>
</feature>
<feature type="transmembrane region" description="Helical" evidence="7">
    <location>
        <begin position="591"/>
        <end position="612"/>
    </location>
</feature>
<feature type="transmembrane region" description="Helical" evidence="7">
    <location>
        <begin position="187"/>
        <end position="209"/>
    </location>
</feature>
<evidence type="ECO:0000256" key="5">
    <source>
        <dbReference type="ARBA" id="ARBA00022989"/>
    </source>
</evidence>
<keyword evidence="6 7" id="KW-0472">Membrane</keyword>
<comment type="subcellular location">
    <subcellularLocation>
        <location evidence="1">Cell membrane</location>
        <topology evidence="1">Multi-pass membrane protein</topology>
    </subcellularLocation>
</comment>
<evidence type="ECO:0000313" key="10">
    <source>
        <dbReference type="Proteomes" id="UP000287224"/>
    </source>
</evidence>
<dbReference type="Gene3D" id="1.20.1640.10">
    <property type="entry name" value="Multidrug efflux transporter AcrB transmembrane domain"/>
    <property type="match status" value="2"/>
</dbReference>
<dbReference type="InterPro" id="IPR050545">
    <property type="entry name" value="Mycobact_MmpL"/>
</dbReference>
<evidence type="ECO:0000259" key="8">
    <source>
        <dbReference type="PROSITE" id="PS50156"/>
    </source>
</evidence>
<dbReference type="GO" id="GO:0005886">
    <property type="term" value="C:plasma membrane"/>
    <property type="evidence" value="ECO:0007669"/>
    <property type="project" value="UniProtKB-SubCell"/>
</dbReference>
<feature type="transmembrane region" description="Helical" evidence="7">
    <location>
        <begin position="395"/>
        <end position="414"/>
    </location>
</feature>
<accession>A0A401ZPT8</accession>
<dbReference type="RefSeq" id="WP_160146219.1">
    <property type="nucleotide sequence ID" value="NZ_BIFQ01000002.1"/>
</dbReference>
<dbReference type="AlphaFoldDB" id="A0A401ZPT8"/>
<name>A0A401ZPT8_9CHLR</name>
<dbReference type="InterPro" id="IPR004869">
    <property type="entry name" value="MMPL_dom"/>
</dbReference>
<dbReference type="Pfam" id="PF03176">
    <property type="entry name" value="MMPL"/>
    <property type="match status" value="2"/>
</dbReference>
<dbReference type="PROSITE" id="PS50156">
    <property type="entry name" value="SSD"/>
    <property type="match status" value="1"/>
</dbReference>
<feature type="transmembrane region" description="Helical" evidence="7">
    <location>
        <begin position="293"/>
        <end position="322"/>
    </location>
</feature>
<evidence type="ECO:0000256" key="2">
    <source>
        <dbReference type="ARBA" id="ARBA00010157"/>
    </source>
</evidence>
<feature type="transmembrane region" description="Helical" evidence="7">
    <location>
        <begin position="565"/>
        <end position="584"/>
    </location>
</feature>
<evidence type="ECO:0000256" key="6">
    <source>
        <dbReference type="ARBA" id="ARBA00023136"/>
    </source>
</evidence>
<reference evidence="10" key="1">
    <citation type="submission" date="2018-12" db="EMBL/GenBank/DDBJ databases">
        <title>Tengunoibacter tsumagoiensis gen. nov., sp. nov., Dictyobacter kobayashii sp. nov., D. alpinus sp. nov., and D. joshuensis sp. nov. and description of Dictyobacteraceae fam. nov. within the order Ktedonobacterales isolated from Tengu-no-mugimeshi.</title>
        <authorList>
            <person name="Wang C.M."/>
            <person name="Zheng Y."/>
            <person name="Sakai Y."/>
            <person name="Toyoda A."/>
            <person name="Minakuchi Y."/>
            <person name="Abe K."/>
            <person name="Yokota A."/>
            <person name="Yabe S."/>
        </authorList>
    </citation>
    <scope>NUCLEOTIDE SEQUENCE [LARGE SCALE GENOMIC DNA]</scope>
    <source>
        <strain evidence="10">S-27</strain>
    </source>
</reference>
<dbReference type="PANTHER" id="PTHR33406:SF6">
    <property type="entry name" value="MEMBRANE PROTEIN YDGH-RELATED"/>
    <property type="match status" value="1"/>
</dbReference>
<keyword evidence="3" id="KW-1003">Cell membrane</keyword>
<keyword evidence="4 7" id="KW-0812">Transmembrane</keyword>
<dbReference type="Proteomes" id="UP000287224">
    <property type="component" value="Unassembled WGS sequence"/>
</dbReference>
<evidence type="ECO:0000256" key="3">
    <source>
        <dbReference type="ARBA" id="ARBA00022475"/>
    </source>
</evidence>
<proteinExistence type="inferred from homology"/>
<protein>
    <submittedName>
        <fullName evidence="9">Putative membrane protein ActII-3</fullName>
    </submittedName>
</protein>
<sequence length="762" mass="80102">MEAVLEKWGHFVARRPLLIIAVWIILVVVALKFGPSLGAVAATQHNTSSLPASAPSVQADHIYTTRFAAGQATLHKETDVLVLSDPQGISPQDTTLARQIEDWLMAPGTRPAQLLSVTGPGPDASAAAFESSDHQALRMILTWDTTKGSVPDTSLKAIHTYLSQQRLSSGSTLGLTGSAPINYDLNAGVFSGSGGIGTLLGLLIILVVLGFVYRSLLAVLVPLVAVALAFGVSLPVIAWLGQTFGLAVASFSLQYVAFVLLGAGTNYGVFMLSRYKEEIRRSEKNDRAARREALARTVGHVGESIMSSASTVVVATAIMGLAQSYELRVTGPAVAVGVVCLLLAGLSLLPALMALCGKALFWPAQPRPGTLNDTTATEKGLWARAGHLVTAHPRLVALLTLVVLLPLAISTIAIQPSFDDLKSLPATAPSVQAFNAYQAHFNDASQVQVIINDPGRDLRQTAYSGAIEQVVTALARVTHVADVQSPSASGQQGTQSSFATDGSAAVINLSLTVDPSSQEARQAVDAISTTAMQAQHGTSLGVAQVLVAGQSATVRDKAVQLGSDFTLVVILVCIATYLILALLVRSLTAPLYLVATIALSALTAVGATHLVYHDIMGRPLFSIVPIFAFVFLVSLGEDFNILTIARIREEIQKSGPRQGIATAIALTGGVVSSCGLVMAASFSRLATNAVVEVAELGFTVVVGILLDTFIVRPLLVPAIVTLLGRWNWIWPLKSPWKNIPGKGDLAIRSNSPAADTPSTELR</sequence>
<feature type="transmembrane region" description="Helical" evidence="7">
    <location>
        <begin position="700"/>
        <end position="723"/>
    </location>
</feature>
<feature type="transmembrane region" description="Helical" evidence="7">
    <location>
        <begin position="252"/>
        <end position="272"/>
    </location>
</feature>
<dbReference type="EMBL" id="BIFQ01000002">
    <property type="protein sequence ID" value="GCE08830.1"/>
    <property type="molecule type" value="Genomic_DNA"/>
</dbReference>
<keyword evidence="5 7" id="KW-1133">Transmembrane helix</keyword>
<evidence type="ECO:0000256" key="1">
    <source>
        <dbReference type="ARBA" id="ARBA00004651"/>
    </source>
</evidence>
<feature type="transmembrane region" description="Helical" evidence="7">
    <location>
        <begin position="659"/>
        <end position="680"/>
    </location>
</feature>
<comment type="caution">
    <text evidence="9">The sequence shown here is derived from an EMBL/GenBank/DDBJ whole genome shotgun (WGS) entry which is preliminary data.</text>
</comment>
<dbReference type="SUPFAM" id="SSF82866">
    <property type="entry name" value="Multidrug efflux transporter AcrB transmembrane domain"/>
    <property type="match status" value="2"/>
</dbReference>
<organism evidence="9 10">
    <name type="scientific">Dictyobacter aurantiacus</name>
    <dbReference type="NCBI Taxonomy" id="1936993"/>
    <lineage>
        <taxon>Bacteria</taxon>
        <taxon>Bacillati</taxon>
        <taxon>Chloroflexota</taxon>
        <taxon>Ktedonobacteria</taxon>
        <taxon>Ktedonobacterales</taxon>
        <taxon>Dictyobacteraceae</taxon>
        <taxon>Dictyobacter</taxon>
    </lineage>
</organism>
<feature type="transmembrane region" description="Helical" evidence="7">
    <location>
        <begin position="12"/>
        <end position="31"/>
    </location>
</feature>